<dbReference type="EMBL" id="JBHUOP010000008">
    <property type="protein sequence ID" value="MFD2841713.1"/>
    <property type="molecule type" value="Genomic_DNA"/>
</dbReference>
<feature type="compositionally biased region" description="Low complexity" evidence="1">
    <location>
        <begin position="56"/>
        <end position="70"/>
    </location>
</feature>
<feature type="region of interest" description="Disordered" evidence="1">
    <location>
        <begin position="232"/>
        <end position="323"/>
    </location>
</feature>
<gene>
    <name evidence="3" type="ORF">ACFSYH_14195</name>
</gene>
<name>A0ABW5XIL3_9MICO</name>
<proteinExistence type="predicted"/>
<sequence>MEQATGLALVVVFGLWIAYVVPNVLRRRQNLKDSRATDRFSSELRVLKVASDEPDAAGADSQPAQSSSSAILTPPLGQATRPSRTPQGGQMTGIPMSPARRAQLERRAAAARRRAFLTFTLFLAVVVVSVVAATTALSVGWVAVPASLMVTVLGLGRRAVLANQRNDAAYVARQRKATYAPRQESPTERKLKGRPVSAVRTGETRQVSEDVSTTVISKVESSIFAKRHVTGRPVAPGVGERKETAARKNSSAQAPERAATQQTTSQQVKKAASASADEATSASAASGRTARTQAPVPAPPAAGRTWSASAVPTPTYASKPAAPRWEAPGITTEIQKVTKARMEEIAREARQRELAGQTTAVQRDAQQTGAVAPASAQAEGMAAESTVDATVQDSGVTLNSILERRRAV</sequence>
<keyword evidence="2" id="KW-0812">Transmembrane</keyword>
<feature type="transmembrane region" description="Helical" evidence="2">
    <location>
        <begin position="115"/>
        <end position="133"/>
    </location>
</feature>
<feature type="region of interest" description="Disordered" evidence="1">
    <location>
        <begin position="362"/>
        <end position="387"/>
    </location>
</feature>
<accession>A0ABW5XIL3</accession>
<organism evidence="3 4">
    <name type="scientific">Populibacterium corticicola</name>
    <dbReference type="NCBI Taxonomy" id="1812826"/>
    <lineage>
        <taxon>Bacteria</taxon>
        <taxon>Bacillati</taxon>
        <taxon>Actinomycetota</taxon>
        <taxon>Actinomycetes</taxon>
        <taxon>Micrococcales</taxon>
        <taxon>Jonesiaceae</taxon>
        <taxon>Populibacterium</taxon>
    </lineage>
</organism>
<feature type="transmembrane region" description="Helical" evidence="2">
    <location>
        <begin position="139"/>
        <end position="156"/>
    </location>
</feature>
<evidence type="ECO:0000256" key="1">
    <source>
        <dbReference type="SAM" id="MobiDB-lite"/>
    </source>
</evidence>
<feature type="region of interest" description="Disordered" evidence="1">
    <location>
        <begin position="52"/>
        <end position="101"/>
    </location>
</feature>
<keyword evidence="2" id="KW-1133">Transmembrane helix</keyword>
<evidence type="ECO:0000256" key="2">
    <source>
        <dbReference type="SAM" id="Phobius"/>
    </source>
</evidence>
<feature type="region of interest" description="Disordered" evidence="1">
    <location>
        <begin position="176"/>
        <end position="208"/>
    </location>
</feature>
<dbReference type="RefSeq" id="WP_377468016.1">
    <property type="nucleotide sequence ID" value="NZ_JBHUOP010000008.1"/>
</dbReference>
<feature type="compositionally biased region" description="Polar residues" evidence="1">
    <location>
        <begin position="247"/>
        <end position="268"/>
    </location>
</feature>
<feature type="compositionally biased region" description="Polar residues" evidence="1">
    <location>
        <begin position="80"/>
        <end position="89"/>
    </location>
</feature>
<protein>
    <submittedName>
        <fullName evidence="3">Uncharacterized protein</fullName>
    </submittedName>
</protein>
<evidence type="ECO:0000313" key="4">
    <source>
        <dbReference type="Proteomes" id="UP001597391"/>
    </source>
</evidence>
<keyword evidence="2" id="KW-0472">Membrane</keyword>
<reference evidence="4" key="1">
    <citation type="journal article" date="2019" name="Int. J. Syst. Evol. Microbiol.">
        <title>The Global Catalogue of Microorganisms (GCM) 10K type strain sequencing project: providing services to taxonomists for standard genome sequencing and annotation.</title>
        <authorList>
            <consortium name="The Broad Institute Genomics Platform"/>
            <consortium name="The Broad Institute Genome Sequencing Center for Infectious Disease"/>
            <person name="Wu L."/>
            <person name="Ma J."/>
        </authorList>
    </citation>
    <scope>NUCLEOTIDE SEQUENCE [LARGE SCALE GENOMIC DNA]</scope>
    <source>
        <strain evidence="4">KCTC 33576</strain>
    </source>
</reference>
<evidence type="ECO:0000313" key="3">
    <source>
        <dbReference type="EMBL" id="MFD2841713.1"/>
    </source>
</evidence>
<dbReference type="Proteomes" id="UP001597391">
    <property type="component" value="Unassembled WGS sequence"/>
</dbReference>
<feature type="compositionally biased region" description="Low complexity" evidence="1">
    <location>
        <begin position="269"/>
        <end position="294"/>
    </location>
</feature>
<feature type="transmembrane region" description="Helical" evidence="2">
    <location>
        <begin position="6"/>
        <end position="25"/>
    </location>
</feature>
<feature type="compositionally biased region" description="Polar residues" evidence="1">
    <location>
        <begin position="306"/>
        <end position="316"/>
    </location>
</feature>
<keyword evidence="4" id="KW-1185">Reference proteome</keyword>
<comment type="caution">
    <text evidence="3">The sequence shown here is derived from an EMBL/GenBank/DDBJ whole genome shotgun (WGS) entry which is preliminary data.</text>
</comment>